<dbReference type="GO" id="GO:0005634">
    <property type="term" value="C:nucleus"/>
    <property type="evidence" value="ECO:0007669"/>
    <property type="project" value="UniProtKB-SubCell"/>
</dbReference>
<name>A0AAD7WXS3_9TELE</name>
<evidence type="ECO:0000313" key="9">
    <source>
        <dbReference type="EMBL" id="KAJ8412124.1"/>
    </source>
</evidence>
<dbReference type="PANTHER" id="PTHR22930:SF279">
    <property type="entry name" value="SIMILAR TO ENSANGP00000010363"/>
    <property type="match status" value="1"/>
</dbReference>
<evidence type="ECO:0000313" key="10">
    <source>
        <dbReference type="Proteomes" id="UP001221898"/>
    </source>
</evidence>
<reference evidence="9" key="1">
    <citation type="journal article" date="2023" name="Science">
        <title>Genome structures resolve the early diversification of teleost fishes.</title>
        <authorList>
            <person name="Parey E."/>
            <person name="Louis A."/>
            <person name="Montfort J."/>
            <person name="Bouchez O."/>
            <person name="Roques C."/>
            <person name="Iampietro C."/>
            <person name="Lluch J."/>
            <person name="Castinel A."/>
            <person name="Donnadieu C."/>
            <person name="Desvignes T."/>
            <person name="Floi Bucao C."/>
            <person name="Jouanno E."/>
            <person name="Wen M."/>
            <person name="Mejri S."/>
            <person name="Dirks R."/>
            <person name="Jansen H."/>
            <person name="Henkel C."/>
            <person name="Chen W.J."/>
            <person name="Zahm M."/>
            <person name="Cabau C."/>
            <person name="Klopp C."/>
            <person name="Thompson A.W."/>
            <person name="Robinson-Rechavi M."/>
            <person name="Braasch I."/>
            <person name="Lecointre G."/>
            <person name="Bobe J."/>
            <person name="Postlethwait J.H."/>
            <person name="Berthelot C."/>
            <person name="Roest Crollius H."/>
            <person name="Guiguen Y."/>
        </authorList>
    </citation>
    <scope>NUCLEOTIDE SEQUENCE</scope>
    <source>
        <strain evidence="9">NC1722</strain>
    </source>
</reference>
<gene>
    <name evidence="9" type="ORF">AAFF_G00143910</name>
</gene>
<accession>A0AAD7WXS3</accession>
<keyword evidence="6" id="KW-0378">Hydrolase</keyword>
<sequence length="428" mass="48272">MGLRQFVSSRVIRGPTLVSSSSNWARSSLKYRWNLSIQPQLLHQPVIFAVLPAVCKILWTHTRPPAICRPAAARRISQAGAGAALDGERFQRYFRLDRAQFDELLTRVGPRITRLETNWRSPISAAERLARPLPCNWGLIPSIAYSYRVGITTVGYIIPEVATAIWECLVSEFMPVPKKEDWMTIAEEFRQHWNFPNCLGSIDGKHVNIQAPSKSGSLYFNYKGTYSIVLLAVVDARYRFRVVDVGAYGRRSDGGTLASSKFGKALQNGRLDLPEDRLLPEAEHLGCQPHVFVADEAFPLQRHLMRPFPGSNLSRRNRVFNYRLSRARMIVENTFGILSAQWRMYRRVIGTSPGNVEKCVKATCVLHNFIRWTAGSPAAERQAPDPVDLQPIRRVGTNNATREAIHVRETLASYFSAEGAVPWQDNVA</sequence>
<dbReference type="GO" id="GO:0046872">
    <property type="term" value="F:metal ion binding"/>
    <property type="evidence" value="ECO:0007669"/>
    <property type="project" value="UniProtKB-KW"/>
</dbReference>
<keyword evidence="5" id="KW-0479">Metal-binding</keyword>
<evidence type="ECO:0000259" key="8">
    <source>
        <dbReference type="Pfam" id="PF13359"/>
    </source>
</evidence>
<dbReference type="PANTHER" id="PTHR22930">
    <property type="match status" value="1"/>
</dbReference>
<dbReference type="GO" id="GO:0016787">
    <property type="term" value="F:hydrolase activity"/>
    <property type="evidence" value="ECO:0007669"/>
    <property type="project" value="UniProtKB-KW"/>
</dbReference>
<evidence type="ECO:0000256" key="5">
    <source>
        <dbReference type="ARBA" id="ARBA00022723"/>
    </source>
</evidence>
<dbReference type="InterPro" id="IPR045249">
    <property type="entry name" value="HARBI1-like"/>
</dbReference>
<organism evidence="9 10">
    <name type="scientific">Aldrovandia affinis</name>
    <dbReference type="NCBI Taxonomy" id="143900"/>
    <lineage>
        <taxon>Eukaryota</taxon>
        <taxon>Metazoa</taxon>
        <taxon>Chordata</taxon>
        <taxon>Craniata</taxon>
        <taxon>Vertebrata</taxon>
        <taxon>Euteleostomi</taxon>
        <taxon>Actinopterygii</taxon>
        <taxon>Neopterygii</taxon>
        <taxon>Teleostei</taxon>
        <taxon>Notacanthiformes</taxon>
        <taxon>Halosauridae</taxon>
        <taxon>Aldrovandia</taxon>
    </lineage>
</organism>
<evidence type="ECO:0000256" key="3">
    <source>
        <dbReference type="ARBA" id="ARBA00006958"/>
    </source>
</evidence>
<proteinExistence type="inferred from homology"/>
<feature type="domain" description="DDE Tnp4" evidence="8">
    <location>
        <begin position="202"/>
        <end position="368"/>
    </location>
</feature>
<evidence type="ECO:0000256" key="6">
    <source>
        <dbReference type="ARBA" id="ARBA00022801"/>
    </source>
</evidence>
<comment type="subcellular location">
    <subcellularLocation>
        <location evidence="2">Nucleus</location>
    </subcellularLocation>
</comment>
<evidence type="ECO:0000256" key="2">
    <source>
        <dbReference type="ARBA" id="ARBA00004123"/>
    </source>
</evidence>
<dbReference type="Proteomes" id="UP001221898">
    <property type="component" value="Unassembled WGS sequence"/>
</dbReference>
<dbReference type="AlphaFoldDB" id="A0AAD7WXS3"/>
<dbReference type="GO" id="GO:0004518">
    <property type="term" value="F:nuclease activity"/>
    <property type="evidence" value="ECO:0007669"/>
    <property type="project" value="UniProtKB-KW"/>
</dbReference>
<comment type="caution">
    <text evidence="9">The sequence shown here is derived from an EMBL/GenBank/DDBJ whole genome shotgun (WGS) entry which is preliminary data.</text>
</comment>
<dbReference type="Pfam" id="PF13359">
    <property type="entry name" value="DDE_Tnp_4"/>
    <property type="match status" value="1"/>
</dbReference>
<dbReference type="EMBL" id="JAINUG010000020">
    <property type="protein sequence ID" value="KAJ8412124.1"/>
    <property type="molecule type" value="Genomic_DNA"/>
</dbReference>
<evidence type="ECO:0000256" key="7">
    <source>
        <dbReference type="ARBA" id="ARBA00023242"/>
    </source>
</evidence>
<keyword evidence="4" id="KW-0540">Nuclease</keyword>
<comment type="similarity">
    <text evidence="3">Belongs to the HARBI1 family.</text>
</comment>
<evidence type="ECO:0000256" key="1">
    <source>
        <dbReference type="ARBA" id="ARBA00001968"/>
    </source>
</evidence>
<dbReference type="InterPro" id="IPR027806">
    <property type="entry name" value="HARBI1_dom"/>
</dbReference>
<evidence type="ECO:0000256" key="4">
    <source>
        <dbReference type="ARBA" id="ARBA00022722"/>
    </source>
</evidence>
<protein>
    <recommendedName>
        <fullName evidence="8">DDE Tnp4 domain-containing protein</fullName>
    </recommendedName>
</protein>
<comment type="cofactor">
    <cofactor evidence="1">
        <name>a divalent metal cation</name>
        <dbReference type="ChEBI" id="CHEBI:60240"/>
    </cofactor>
</comment>
<keyword evidence="10" id="KW-1185">Reference proteome</keyword>
<keyword evidence="7" id="KW-0539">Nucleus</keyword>